<keyword evidence="1" id="KW-0805">Transcription regulation</keyword>
<dbReference type="SUPFAM" id="SSF51206">
    <property type="entry name" value="cAMP-binding domain-like"/>
    <property type="match status" value="1"/>
</dbReference>
<dbReference type="GO" id="GO:0003677">
    <property type="term" value="F:DNA binding"/>
    <property type="evidence" value="ECO:0007669"/>
    <property type="project" value="UniProtKB-KW"/>
</dbReference>
<evidence type="ECO:0000256" key="1">
    <source>
        <dbReference type="ARBA" id="ARBA00023015"/>
    </source>
</evidence>
<proteinExistence type="predicted"/>
<dbReference type="Pfam" id="PF13545">
    <property type="entry name" value="HTH_Crp_2"/>
    <property type="match status" value="1"/>
</dbReference>
<reference evidence="5" key="1">
    <citation type="journal article" date="2021" name="PeerJ">
        <title>Extensive microbial diversity within the chicken gut microbiome revealed by metagenomics and culture.</title>
        <authorList>
            <person name="Gilroy R."/>
            <person name="Ravi A."/>
            <person name="Getino M."/>
            <person name="Pursley I."/>
            <person name="Horton D.L."/>
            <person name="Alikhan N.F."/>
            <person name="Baker D."/>
            <person name="Gharbi K."/>
            <person name="Hall N."/>
            <person name="Watson M."/>
            <person name="Adriaenssens E.M."/>
            <person name="Foster-Nyarko E."/>
            <person name="Jarju S."/>
            <person name="Secka A."/>
            <person name="Antonio M."/>
            <person name="Oren A."/>
            <person name="Chaudhuri R.R."/>
            <person name="La Ragione R."/>
            <person name="Hildebrand F."/>
            <person name="Pallen M.J."/>
        </authorList>
    </citation>
    <scope>NUCLEOTIDE SEQUENCE</scope>
    <source>
        <strain evidence="5">ChiGjej2B2-19336</strain>
    </source>
</reference>
<organism evidence="5 6">
    <name type="scientific">Mailhella massiliensis</name>
    <dbReference type="NCBI Taxonomy" id="1903261"/>
    <lineage>
        <taxon>Bacteria</taxon>
        <taxon>Pseudomonadati</taxon>
        <taxon>Thermodesulfobacteriota</taxon>
        <taxon>Desulfovibrionia</taxon>
        <taxon>Desulfovibrionales</taxon>
        <taxon>Desulfovibrionaceae</taxon>
        <taxon>Mailhella</taxon>
    </lineage>
</organism>
<protein>
    <submittedName>
        <fullName evidence="5">Crp/Fnr family transcriptional regulator</fullName>
    </submittedName>
</protein>
<evidence type="ECO:0000313" key="5">
    <source>
        <dbReference type="EMBL" id="HJD97647.1"/>
    </source>
</evidence>
<dbReference type="EMBL" id="DYZA01000167">
    <property type="protein sequence ID" value="HJD97647.1"/>
    <property type="molecule type" value="Genomic_DNA"/>
</dbReference>
<dbReference type="InterPro" id="IPR014710">
    <property type="entry name" value="RmlC-like_jellyroll"/>
</dbReference>
<evidence type="ECO:0000256" key="2">
    <source>
        <dbReference type="ARBA" id="ARBA00023125"/>
    </source>
</evidence>
<comment type="caution">
    <text evidence="5">The sequence shown here is derived from an EMBL/GenBank/DDBJ whole genome shotgun (WGS) entry which is preliminary data.</text>
</comment>
<sequence>MSSVPQSAILTATIPGINGMWAQLLHLAARQEHGRGNYLYLYDDPKHSFYYLERGRITILHGAANGQIQNMLYMQPGTLINVAYALGSSMTSFLDSGCQFYCLTDVTLWKFPGELLHDRQFIRDHPDFVENLMSSMGLKLLLMHNTLSNSGTGNALTRLCRFCLNMSQADNNALELSPGISQRELANLLGVHRISLLRSIQKLKRDGVLKELTRDRLIISDLKALRELAMQ</sequence>
<accession>A0A921AWH8</accession>
<dbReference type="Proteomes" id="UP000698963">
    <property type="component" value="Unassembled WGS sequence"/>
</dbReference>
<evidence type="ECO:0000259" key="4">
    <source>
        <dbReference type="PROSITE" id="PS51063"/>
    </source>
</evidence>
<dbReference type="PROSITE" id="PS51063">
    <property type="entry name" value="HTH_CRP_2"/>
    <property type="match status" value="1"/>
</dbReference>
<dbReference type="RefSeq" id="WP_304122692.1">
    <property type="nucleotide sequence ID" value="NZ_DYZA01000167.1"/>
</dbReference>
<keyword evidence="2" id="KW-0238">DNA-binding</keyword>
<dbReference type="GO" id="GO:0006355">
    <property type="term" value="P:regulation of DNA-templated transcription"/>
    <property type="evidence" value="ECO:0007669"/>
    <property type="project" value="InterPro"/>
</dbReference>
<dbReference type="CDD" id="cd00038">
    <property type="entry name" value="CAP_ED"/>
    <property type="match status" value="1"/>
</dbReference>
<dbReference type="InterPro" id="IPR018490">
    <property type="entry name" value="cNMP-bd_dom_sf"/>
</dbReference>
<reference evidence="5" key="2">
    <citation type="submission" date="2021-09" db="EMBL/GenBank/DDBJ databases">
        <authorList>
            <person name="Gilroy R."/>
        </authorList>
    </citation>
    <scope>NUCLEOTIDE SEQUENCE</scope>
    <source>
        <strain evidence="5">ChiGjej2B2-19336</strain>
    </source>
</reference>
<feature type="domain" description="HTH crp-type" evidence="4">
    <location>
        <begin position="153"/>
        <end position="223"/>
    </location>
</feature>
<keyword evidence="3" id="KW-0804">Transcription</keyword>
<dbReference type="InterPro" id="IPR036390">
    <property type="entry name" value="WH_DNA-bd_sf"/>
</dbReference>
<gene>
    <name evidence="5" type="ORF">K8W16_08385</name>
</gene>
<name>A0A921AWH8_9BACT</name>
<dbReference type="InterPro" id="IPR000595">
    <property type="entry name" value="cNMP-bd_dom"/>
</dbReference>
<evidence type="ECO:0000256" key="3">
    <source>
        <dbReference type="ARBA" id="ARBA00023163"/>
    </source>
</evidence>
<dbReference type="InterPro" id="IPR012318">
    <property type="entry name" value="HTH_CRP"/>
</dbReference>
<evidence type="ECO:0000313" key="6">
    <source>
        <dbReference type="Proteomes" id="UP000698963"/>
    </source>
</evidence>
<dbReference type="SUPFAM" id="SSF46785">
    <property type="entry name" value="Winged helix' DNA-binding domain"/>
    <property type="match status" value="1"/>
</dbReference>
<dbReference type="Gene3D" id="2.60.120.10">
    <property type="entry name" value="Jelly Rolls"/>
    <property type="match status" value="1"/>
</dbReference>
<dbReference type="AlphaFoldDB" id="A0A921AWH8"/>